<dbReference type="KEGG" id="tmo:TMO_1861"/>
<protein>
    <submittedName>
        <fullName evidence="1">Uncharacterized protein</fullName>
    </submittedName>
</protein>
<dbReference type="PATRIC" id="fig|1110502.3.peg.1919"/>
<accession>I3TLR2</accession>
<sequence>MPHASISGYEDAGPLIGQLLADPAQAWSTGSFGAIAEFMRDADEPLSVDAAEDPERRRLATARGAIAITPRSDVRPLAYETPSSDGVGWSSAIAFCLPEAAAAGPARTVVTELGPDADAVRPEDRSGILFDLGLGIPHTEACLRASTPEALSVLRRLAGRPLLGEDPGPRRAAAATGAHRVFMTRLARIEVFQAVPKTGETSPEGPHTHLLPKLLAAGRAASANTPIPDGLVAGLTLHACNPLRDALGRPRAFDPIAHQTFQELMTTHGDPRVLALRQRFLAALQDGMAPDALVDDDDQDARHLRATLRVALRQARQTQAARTAVIDAWGDAIDPATRGRAPDAVCG</sequence>
<dbReference type="InterPro" id="IPR053838">
    <property type="entry name" value="DUF6925"/>
</dbReference>
<name>I3TLR2_TISMK</name>
<reference evidence="1 2" key="1">
    <citation type="journal article" date="2012" name="J. Am. Chem. Soc.">
        <title>Bacterial biosynthesis and maturation of the didemnin anti-cancer agents.</title>
        <authorList>
            <person name="Xu Y."/>
            <person name="Kersten R.D."/>
            <person name="Nam S.J."/>
            <person name="Lu L."/>
            <person name="Al-Suwailem A.M."/>
            <person name="Zheng H."/>
            <person name="Fenical W."/>
            <person name="Dorrestein P.C."/>
            <person name="Moore B.S."/>
            <person name="Qian P.Y."/>
        </authorList>
    </citation>
    <scope>NUCLEOTIDE SEQUENCE [LARGE SCALE GENOMIC DNA]</scope>
    <source>
        <strain evidence="1 2">KA081020-065</strain>
    </source>
</reference>
<proteinExistence type="predicted"/>
<dbReference type="EMBL" id="CP003236">
    <property type="protein sequence ID" value="AFK53700.1"/>
    <property type="molecule type" value="Genomic_DNA"/>
</dbReference>
<dbReference type="STRING" id="1110502.TMO_1861"/>
<dbReference type="Proteomes" id="UP000005258">
    <property type="component" value="Chromosome"/>
</dbReference>
<dbReference type="Pfam" id="PF21973">
    <property type="entry name" value="DUF6925"/>
    <property type="match status" value="1"/>
</dbReference>
<evidence type="ECO:0000313" key="1">
    <source>
        <dbReference type="EMBL" id="AFK53700.1"/>
    </source>
</evidence>
<organism evidence="1 2">
    <name type="scientific">Tistrella mobilis (strain KA081020-065)</name>
    <dbReference type="NCBI Taxonomy" id="1110502"/>
    <lineage>
        <taxon>Bacteria</taxon>
        <taxon>Pseudomonadati</taxon>
        <taxon>Pseudomonadota</taxon>
        <taxon>Alphaproteobacteria</taxon>
        <taxon>Geminicoccales</taxon>
        <taxon>Geminicoccaceae</taxon>
        <taxon>Tistrella</taxon>
    </lineage>
</organism>
<gene>
    <name evidence="1" type="ordered locus">TMO_1861</name>
</gene>
<dbReference type="AlphaFoldDB" id="I3TLR2"/>
<evidence type="ECO:0000313" key="2">
    <source>
        <dbReference type="Proteomes" id="UP000005258"/>
    </source>
</evidence>
<keyword evidence="2" id="KW-1185">Reference proteome</keyword>
<dbReference type="RefSeq" id="WP_014745378.1">
    <property type="nucleotide sequence ID" value="NC_017956.1"/>
</dbReference>
<dbReference type="eggNOG" id="COG3313">
    <property type="taxonomic scope" value="Bacteria"/>
</dbReference>
<dbReference type="HOGENOM" id="CLU_799107_0_0_5"/>